<protein>
    <submittedName>
        <fullName evidence="1">Uncharacterized protein</fullName>
    </submittedName>
</protein>
<keyword evidence="2" id="KW-1185">Reference proteome</keyword>
<feature type="non-terminal residue" evidence="1">
    <location>
        <position position="1"/>
    </location>
</feature>
<evidence type="ECO:0000313" key="1">
    <source>
        <dbReference type="EMBL" id="KAB1272568.1"/>
    </source>
</evidence>
<reference evidence="1 2" key="1">
    <citation type="journal article" date="2019" name="Mol. Ecol. Resour.">
        <title>Improving Illumina assemblies with Hi-C and long reads: an example with the North African dromedary.</title>
        <authorList>
            <person name="Elbers J.P."/>
            <person name="Rogers M.F."/>
            <person name="Perelman P.L."/>
            <person name="Proskuryakova A.A."/>
            <person name="Serdyukova N.A."/>
            <person name="Johnson W.E."/>
            <person name="Horin P."/>
            <person name="Corander J."/>
            <person name="Murphy D."/>
            <person name="Burger P.A."/>
        </authorList>
    </citation>
    <scope>NUCLEOTIDE SEQUENCE [LARGE SCALE GENOMIC DNA]</scope>
    <source>
        <strain evidence="1">Drom800</strain>
        <tissue evidence="1">Blood</tissue>
    </source>
</reference>
<accession>A0A5N4DN29</accession>
<comment type="caution">
    <text evidence="1">The sequence shown here is derived from an EMBL/GenBank/DDBJ whole genome shotgun (WGS) entry which is preliminary data.</text>
</comment>
<proteinExistence type="predicted"/>
<dbReference type="Proteomes" id="UP000299084">
    <property type="component" value="Unassembled WGS sequence"/>
</dbReference>
<sequence>ITCLQDGEKATKLLQLTIPIPASETCRVCSVPLSPLMLWRTLGAGFPSEWEKDSCWSSRMAPGAPCSALWKIWARLHHWDRQLGPGLWTDSPGVFMTVSAFMCLIGLHFHDWDFIRVSFLS</sequence>
<dbReference type="EMBL" id="JWIN03000010">
    <property type="protein sequence ID" value="KAB1272568.1"/>
    <property type="molecule type" value="Genomic_DNA"/>
</dbReference>
<evidence type="ECO:0000313" key="2">
    <source>
        <dbReference type="Proteomes" id="UP000299084"/>
    </source>
</evidence>
<dbReference type="AlphaFoldDB" id="A0A5N4DN29"/>
<gene>
    <name evidence="1" type="ORF">Cadr_000014988</name>
</gene>
<organism evidence="1 2">
    <name type="scientific">Camelus dromedarius</name>
    <name type="common">Dromedary</name>
    <name type="synonym">Arabian camel</name>
    <dbReference type="NCBI Taxonomy" id="9838"/>
    <lineage>
        <taxon>Eukaryota</taxon>
        <taxon>Metazoa</taxon>
        <taxon>Chordata</taxon>
        <taxon>Craniata</taxon>
        <taxon>Vertebrata</taxon>
        <taxon>Euteleostomi</taxon>
        <taxon>Mammalia</taxon>
        <taxon>Eutheria</taxon>
        <taxon>Laurasiatheria</taxon>
        <taxon>Artiodactyla</taxon>
        <taxon>Tylopoda</taxon>
        <taxon>Camelidae</taxon>
        <taxon>Camelus</taxon>
    </lineage>
</organism>
<name>A0A5N4DN29_CAMDR</name>